<dbReference type="GO" id="GO:0003723">
    <property type="term" value="F:RNA binding"/>
    <property type="evidence" value="ECO:0007669"/>
    <property type="project" value="InterPro"/>
</dbReference>
<dbReference type="Pfam" id="PF00588">
    <property type="entry name" value="SpoU_methylase"/>
    <property type="match status" value="1"/>
</dbReference>
<dbReference type="SUPFAM" id="SSF46785">
    <property type="entry name" value="Winged helix' DNA-binding domain"/>
    <property type="match status" value="1"/>
</dbReference>
<protein>
    <recommendedName>
        <fullName evidence="3">tRNA/rRNA methyltransferase SpoU type domain-containing protein</fullName>
    </recommendedName>
</protein>
<name>A0A8A7K9C8_9FIRM</name>
<dbReference type="EMBL" id="CP046640">
    <property type="protein sequence ID" value="QTL98071.1"/>
    <property type="molecule type" value="Genomic_DNA"/>
</dbReference>
<reference evidence="4" key="1">
    <citation type="submission" date="2019-12" db="EMBL/GenBank/DDBJ databases">
        <authorList>
            <person name="zhang j."/>
            <person name="sun C.M."/>
        </authorList>
    </citation>
    <scope>NUCLEOTIDE SEQUENCE</scope>
    <source>
        <strain evidence="4">NS-1</strain>
    </source>
</reference>
<dbReference type="KEGG" id="ifn:GM661_08830"/>
<proteinExistence type="predicted"/>
<dbReference type="SUPFAM" id="SSF75217">
    <property type="entry name" value="alpha/beta knot"/>
    <property type="match status" value="1"/>
</dbReference>
<dbReference type="PANTHER" id="PTHR43191">
    <property type="entry name" value="RRNA METHYLTRANSFERASE 3"/>
    <property type="match status" value="1"/>
</dbReference>
<dbReference type="Proteomes" id="UP000665020">
    <property type="component" value="Chromosome"/>
</dbReference>
<keyword evidence="2" id="KW-0808">Transferase</keyword>
<dbReference type="GO" id="GO:0008173">
    <property type="term" value="F:RNA methyltransferase activity"/>
    <property type="evidence" value="ECO:0007669"/>
    <property type="project" value="InterPro"/>
</dbReference>
<keyword evidence="1" id="KW-0489">Methyltransferase</keyword>
<dbReference type="CDD" id="cd18095">
    <property type="entry name" value="SpoU-like_rRNA-MTase"/>
    <property type="match status" value="1"/>
</dbReference>
<evidence type="ECO:0000256" key="1">
    <source>
        <dbReference type="ARBA" id="ARBA00022603"/>
    </source>
</evidence>
<evidence type="ECO:0000256" key="2">
    <source>
        <dbReference type="ARBA" id="ARBA00022679"/>
    </source>
</evidence>
<feature type="domain" description="tRNA/rRNA methyltransferase SpoU type" evidence="3">
    <location>
        <begin position="119"/>
        <end position="260"/>
    </location>
</feature>
<dbReference type="Gene3D" id="3.40.1280.10">
    <property type="match status" value="1"/>
</dbReference>
<dbReference type="InterPro" id="IPR036388">
    <property type="entry name" value="WH-like_DNA-bd_sf"/>
</dbReference>
<dbReference type="Gene3D" id="3.30.1330.30">
    <property type="match status" value="1"/>
</dbReference>
<dbReference type="InterPro" id="IPR036390">
    <property type="entry name" value="WH_DNA-bd_sf"/>
</dbReference>
<evidence type="ECO:0000259" key="3">
    <source>
        <dbReference type="Pfam" id="PF00588"/>
    </source>
</evidence>
<dbReference type="InterPro" id="IPR001537">
    <property type="entry name" value="SpoU_MeTrfase"/>
</dbReference>
<keyword evidence="5" id="KW-1185">Reference proteome</keyword>
<sequence length="412" mass="47114">MTKQYKFILEVIIVVEIIKKLKHQVVQEARELSKSKNRIAENKIQLRGLEQIKWAWDAGLKINSIIISDNEDPADYRGIPCPIYQTSKGILKKITGTNYLIESVGIAEGPPIKGELDEFVLLLDNVKDHGNIGTIIRSGMAYGIKDYLTTSNDLDPYMPKTIDASRGTNFKVFFRRHSHPQEAVSYLKEKGYQIIATSPHGKSLQSTIKLDKKPVALVVGNETSGVSDEVLKAADHIVQIPMYTGVESLNVGVATGISIYELRLKEVLTMLADKIMASLGREINVTSQLIRKAFNIKLKEISEYTGDHVIFLMVLKREFQMNEEQIEKQFGYFRNSLKIFLKPLFENNLIKKERDEIEITKTGEELLAKLWPIHEKTENILLQEFTEKEKKELRRYLGKIQQNCIKVMRYKA</sequence>
<accession>A0A8A7K9C8</accession>
<dbReference type="GO" id="GO:0032259">
    <property type="term" value="P:methylation"/>
    <property type="evidence" value="ECO:0007669"/>
    <property type="project" value="UniProtKB-KW"/>
</dbReference>
<gene>
    <name evidence="4" type="ORF">GM661_08830</name>
</gene>
<evidence type="ECO:0000313" key="5">
    <source>
        <dbReference type="Proteomes" id="UP000665020"/>
    </source>
</evidence>
<dbReference type="AlphaFoldDB" id="A0A8A7K9C8"/>
<evidence type="ECO:0000313" key="4">
    <source>
        <dbReference type="EMBL" id="QTL98071.1"/>
    </source>
</evidence>
<dbReference type="InterPro" id="IPR029028">
    <property type="entry name" value="Alpha/beta_knot_MTases"/>
</dbReference>
<dbReference type="Gene3D" id="1.10.10.10">
    <property type="entry name" value="Winged helix-like DNA-binding domain superfamily/Winged helix DNA-binding domain"/>
    <property type="match status" value="1"/>
</dbReference>
<dbReference type="InterPro" id="IPR029026">
    <property type="entry name" value="tRNA_m1G_MTases_N"/>
</dbReference>
<dbReference type="InterPro" id="IPR029064">
    <property type="entry name" value="Ribosomal_eL30-like_sf"/>
</dbReference>
<organism evidence="4 5">
    <name type="scientific">Iocasia fonsfrigidae</name>
    <dbReference type="NCBI Taxonomy" id="2682810"/>
    <lineage>
        <taxon>Bacteria</taxon>
        <taxon>Bacillati</taxon>
        <taxon>Bacillota</taxon>
        <taxon>Clostridia</taxon>
        <taxon>Halanaerobiales</taxon>
        <taxon>Halanaerobiaceae</taxon>
        <taxon>Iocasia</taxon>
    </lineage>
</organism>
<dbReference type="InterPro" id="IPR051259">
    <property type="entry name" value="rRNA_Methyltransferase"/>
</dbReference>
<dbReference type="PANTHER" id="PTHR43191:SF2">
    <property type="entry name" value="RRNA METHYLTRANSFERASE 3, MITOCHONDRIAL"/>
    <property type="match status" value="1"/>
</dbReference>
<dbReference type="GO" id="GO:0006396">
    <property type="term" value="P:RNA processing"/>
    <property type="evidence" value="ECO:0007669"/>
    <property type="project" value="InterPro"/>
</dbReference>